<dbReference type="Proteomes" id="UP000549394">
    <property type="component" value="Unassembled WGS sequence"/>
</dbReference>
<sequence length="194" mass="22563">MNLTRSVRSISILTWAPDRHCHFASVDIIVSDRLFNLLKIFMFADSQKDGQNEQQNGLDQKNKPRKKRSRAAFSHAQVFELERRFSHQKYLSGPERADLAQALKLTETQVKIWFQNRRYKTKRKQMAEQATIAQQARKVAVKVLVKNDRRLFENETLRNFIYPTVPVPGLSFFHPSLLYPPAFNSPQPAHHSSS</sequence>
<dbReference type="Gene3D" id="1.10.10.60">
    <property type="entry name" value="Homeodomain-like"/>
    <property type="match status" value="1"/>
</dbReference>
<dbReference type="PROSITE" id="PS50071">
    <property type="entry name" value="HOMEOBOX_2"/>
    <property type="match status" value="1"/>
</dbReference>
<keyword evidence="13" id="KW-1185">Reference proteome</keyword>
<dbReference type="PROSITE" id="PS00027">
    <property type="entry name" value="HOMEOBOX_1"/>
    <property type="match status" value="1"/>
</dbReference>
<dbReference type="InterPro" id="IPR020479">
    <property type="entry name" value="HD_metazoa"/>
</dbReference>
<dbReference type="SMART" id="SM00389">
    <property type="entry name" value="HOX"/>
    <property type="match status" value="1"/>
</dbReference>
<evidence type="ECO:0000256" key="8">
    <source>
        <dbReference type="PROSITE-ProRule" id="PRU00108"/>
    </source>
</evidence>
<comment type="caution">
    <text evidence="12">The sequence shown here is derived from an EMBL/GenBank/DDBJ whole genome shotgun (WGS) entry which is preliminary data.</text>
</comment>
<evidence type="ECO:0000256" key="4">
    <source>
        <dbReference type="ARBA" id="ARBA00023242"/>
    </source>
</evidence>
<dbReference type="AlphaFoldDB" id="A0A7I8WCP6"/>
<evidence type="ECO:0000256" key="3">
    <source>
        <dbReference type="ARBA" id="ARBA00023155"/>
    </source>
</evidence>
<dbReference type="GO" id="GO:0005634">
    <property type="term" value="C:nucleus"/>
    <property type="evidence" value="ECO:0007669"/>
    <property type="project" value="UniProtKB-SubCell"/>
</dbReference>
<dbReference type="InterPro" id="IPR009057">
    <property type="entry name" value="Homeodomain-like_sf"/>
</dbReference>
<comment type="subcellular location">
    <subcellularLocation>
        <location evidence="1 8 9">Nucleus</location>
    </subcellularLocation>
</comment>
<keyword evidence="2 8" id="KW-0238">DNA-binding</keyword>
<dbReference type="SUPFAM" id="SSF46689">
    <property type="entry name" value="Homeodomain-like"/>
    <property type="match status" value="1"/>
</dbReference>
<dbReference type="GO" id="GO:0048731">
    <property type="term" value="P:system development"/>
    <property type="evidence" value="ECO:0007669"/>
    <property type="project" value="UniProtKB-ARBA"/>
</dbReference>
<dbReference type="Pfam" id="PF00046">
    <property type="entry name" value="Homeodomain"/>
    <property type="match status" value="1"/>
</dbReference>
<evidence type="ECO:0000313" key="13">
    <source>
        <dbReference type="Proteomes" id="UP000549394"/>
    </source>
</evidence>
<dbReference type="GO" id="GO:0000981">
    <property type="term" value="F:DNA-binding transcription factor activity, RNA polymerase II-specific"/>
    <property type="evidence" value="ECO:0007669"/>
    <property type="project" value="InterPro"/>
</dbReference>
<comment type="similarity">
    <text evidence="5">Belongs to the NK-3 homeobox family.</text>
</comment>
<accession>A0A7I8WCP6</accession>
<evidence type="ECO:0000256" key="10">
    <source>
        <dbReference type="SAM" id="MobiDB-lite"/>
    </source>
</evidence>
<dbReference type="CDD" id="cd00086">
    <property type="entry name" value="homeodomain"/>
    <property type="match status" value="1"/>
</dbReference>
<organism evidence="12 13">
    <name type="scientific">Dimorphilus gyrociliatus</name>
    <dbReference type="NCBI Taxonomy" id="2664684"/>
    <lineage>
        <taxon>Eukaryota</taxon>
        <taxon>Metazoa</taxon>
        <taxon>Spiralia</taxon>
        <taxon>Lophotrochozoa</taxon>
        <taxon>Annelida</taxon>
        <taxon>Polychaeta</taxon>
        <taxon>Polychaeta incertae sedis</taxon>
        <taxon>Dinophilidae</taxon>
        <taxon>Dimorphilus</taxon>
    </lineage>
</organism>
<evidence type="ECO:0000256" key="2">
    <source>
        <dbReference type="ARBA" id="ARBA00023125"/>
    </source>
</evidence>
<evidence type="ECO:0000256" key="5">
    <source>
        <dbReference type="ARBA" id="ARBA00061541"/>
    </source>
</evidence>
<name>A0A7I8WCP6_9ANNE</name>
<dbReference type="InterPro" id="IPR050394">
    <property type="entry name" value="Homeobox_NK-like"/>
</dbReference>
<feature type="region of interest" description="Disordered" evidence="10">
    <location>
        <begin position="50"/>
        <end position="69"/>
    </location>
</feature>
<dbReference type="PANTHER" id="PTHR24340:SF73">
    <property type="entry name" value="HOMEOBOX PROTEIN BAGPIPE-RELATED"/>
    <property type="match status" value="1"/>
</dbReference>
<dbReference type="PANTHER" id="PTHR24340">
    <property type="entry name" value="HOMEOBOX PROTEIN NKX"/>
    <property type="match status" value="1"/>
</dbReference>
<evidence type="ECO:0000256" key="7">
    <source>
        <dbReference type="ARBA" id="ARBA00081047"/>
    </source>
</evidence>
<evidence type="ECO:0000256" key="6">
    <source>
        <dbReference type="ARBA" id="ARBA00067519"/>
    </source>
</evidence>
<reference evidence="12 13" key="1">
    <citation type="submission" date="2020-08" db="EMBL/GenBank/DDBJ databases">
        <authorList>
            <person name="Hejnol A."/>
        </authorList>
    </citation>
    <scope>NUCLEOTIDE SEQUENCE [LARGE SCALE GENOMIC DNA]</scope>
</reference>
<feature type="domain" description="Homeobox" evidence="11">
    <location>
        <begin position="64"/>
        <end position="124"/>
    </location>
</feature>
<gene>
    <name evidence="12" type="ORF">DGYR_LOCUS13169</name>
</gene>
<dbReference type="InterPro" id="IPR017970">
    <property type="entry name" value="Homeobox_CS"/>
</dbReference>
<keyword evidence="3 8" id="KW-0371">Homeobox</keyword>
<dbReference type="GO" id="GO:0000978">
    <property type="term" value="F:RNA polymerase II cis-regulatory region sequence-specific DNA binding"/>
    <property type="evidence" value="ECO:0007669"/>
    <property type="project" value="TreeGrafter"/>
</dbReference>
<protein>
    <recommendedName>
        <fullName evidence="6">Homeobox protein Nkx-3.2</fullName>
    </recommendedName>
    <alternativeName>
        <fullName evidence="7">Bagpipe homeobox protein homolog 1</fullName>
    </alternativeName>
</protein>
<keyword evidence="4 8" id="KW-0539">Nucleus</keyword>
<dbReference type="EMBL" id="CAJFCJ010000029">
    <property type="protein sequence ID" value="CAD5125860.1"/>
    <property type="molecule type" value="Genomic_DNA"/>
</dbReference>
<dbReference type="InterPro" id="IPR001356">
    <property type="entry name" value="HD"/>
</dbReference>
<evidence type="ECO:0000256" key="1">
    <source>
        <dbReference type="ARBA" id="ARBA00004123"/>
    </source>
</evidence>
<evidence type="ECO:0000259" key="11">
    <source>
        <dbReference type="PROSITE" id="PS50071"/>
    </source>
</evidence>
<dbReference type="PRINTS" id="PR00024">
    <property type="entry name" value="HOMEOBOX"/>
</dbReference>
<dbReference type="GO" id="GO:0030154">
    <property type="term" value="P:cell differentiation"/>
    <property type="evidence" value="ECO:0007669"/>
    <property type="project" value="TreeGrafter"/>
</dbReference>
<feature type="DNA-binding region" description="Homeobox" evidence="8">
    <location>
        <begin position="66"/>
        <end position="125"/>
    </location>
</feature>
<dbReference type="OrthoDB" id="6159439at2759"/>
<dbReference type="FunFam" id="1.10.10.60:FF:000225">
    <property type="entry name" value="NK3 homeobox 2"/>
    <property type="match status" value="1"/>
</dbReference>
<evidence type="ECO:0000313" key="12">
    <source>
        <dbReference type="EMBL" id="CAD5125860.1"/>
    </source>
</evidence>
<proteinExistence type="inferred from homology"/>
<evidence type="ECO:0000256" key="9">
    <source>
        <dbReference type="RuleBase" id="RU000682"/>
    </source>
</evidence>